<dbReference type="Proteomes" id="UP000247702">
    <property type="component" value="Unassembled WGS sequence"/>
</dbReference>
<evidence type="ECO:0000256" key="1">
    <source>
        <dbReference type="SAM" id="MobiDB-lite"/>
    </source>
</evidence>
<evidence type="ECO:0000313" key="3">
    <source>
        <dbReference type="Proteomes" id="UP000247702"/>
    </source>
</evidence>
<proteinExistence type="predicted"/>
<sequence length="371" mass="42699">MFLISFLVPKENQELETQKPPAKKRGRKKKDPANDNETINHIDQQTISPNTTKPVVNEDLNENIDIQEPAAVAITKLTPINKLLELSDDDDLLEDSGPFNENDTNFEHEPLMPITNDSNRIHNNILDETGSYTRVDRIRNNDLYRSNKADESCRLYLNTTPSPDHPNNIPLLISRSHSAHNMYMGSNDCDVFRPDTQNVYQLNTSFFTNNDDSDALSNCQPSSDRFPTPFHNMANVHQICSWLCANLNILLLAYNLYLSMQSPVMNSFNFIMLNHNSLLLATSIPQQEDRTKDNRDFLEELKCLFLQKGLNCCAQQTEILVIFERNFWIILKKQLMNLKKRSRGNGNNRPLEENEVILFVDEALTMNVLQR</sequence>
<organism evidence="2 3">
    <name type="scientific">Rhizophagus clarus</name>
    <dbReference type="NCBI Taxonomy" id="94130"/>
    <lineage>
        <taxon>Eukaryota</taxon>
        <taxon>Fungi</taxon>
        <taxon>Fungi incertae sedis</taxon>
        <taxon>Mucoromycota</taxon>
        <taxon>Glomeromycotina</taxon>
        <taxon>Glomeromycetes</taxon>
        <taxon>Glomerales</taxon>
        <taxon>Glomeraceae</taxon>
        <taxon>Rhizophagus</taxon>
    </lineage>
</organism>
<evidence type="ECO:0000313" key="2">
    <source>
        <dbReference type="EMBL" id="GBB96856.1"/>
    </source>
</evidence>
<keyword evidence="3" id="KW-1185">Reference proteome</keyword>
<reference evidence="2 3" key="1">
    <citation type="submission" date="2017-11" db="EMBL/GenBank/DDBJ databases">
        <title>The genome of Rhizophagus clarus HR1 reveals common genetic basis of auxotrophy among arbuscular mycorrhizal fungi.</title>
        <authorList>
            <person name="Kobayashi Y."/>
        </authorList>
    </citation>
    <scope>NUCLEOTIDE SEQUENCE [LARGE SCALE GENOMIC DNA]</scope>
    <source>
        <strain evidence="2 3">HR1</strain>
    </source>
</reference>
<feature type="compositionally biased region" description="Polar residues" evidence="1">
    <location>
        <begin position="35"/>
        <end position="53"/>
    </location>
</feature>
<feature type="region of interest" description="Disordered" evidence="1">
    <location>
        <begin position="9"/>
        <end position="53"/>
    </location>
</feature>
<gene>
    <name evidence="2" type="ORF">RclHR1_28550001</name>
</gene>
<dbReference type="EMBL" id="BEXD01002063">
    <property type="protein sequence ID" value="GBB96856.1"/>
    <property type="molecule type" value="Genomic_DNA"/>
</dbReference>
<feature type="compositionally biased region" description="Basic residues" evidence="1">
    <location>
        <begin position="21"/>
        <end position="30"/>
    </location>
</feature>
<dbReference type="AlphaFoldDB" id="A0A2Z6RXR3"/>
<accession>A0A2Z6RXR3</accession>
<comment type="caution">
    <text evidence="2">The sequence shown here is derived from an EMBL/GenBank/DDBJ whole genome shotgun (WGS) entry which is preliminary data.</text>
</comment>
<name>A0A2Z6RXR3_9GLOM</name>
<protein>
    <submittedName>
        <fullName evidence="2">Uncharacterized protein</fullName>
    </submittedName>
</protein>